<dbReference type="Gene3D" id="3.40.50.720">
    <property type="entry name" value="NAD(P)-binding Rossmann-like Domain"/>
    <property type="match status" value="1"/>
</dbReference>
<comment type="similarity">
    <text evidence="1">Belongs to the NAD(P)-dependent epimerase/dehydratase family.</text>
</comment>
<dbReference type="InterPro" id="IPR036291">
    <property type="entry name" value="NAD(P)-bd_dom_sf"/>
</dbReference>
<dbReference type="EMBL" id="LAZR01003044">
    <property type="protein sequence ID" value="KKN22615.1"/>
    <property type="molecule type" value="Genomic_DNA"/>
</dbReference>
<protein>
    <recommendedName>
        <fullName evidence="2">NAD-dependent epimerase/dehydratase domain-containing protein</fullName>
    </recommendedName>
</protein>
<dbReference type="PANTHER" id="PTHR43000">
    <property type="entry name" value="DTDP-D-GLUCOSE 4,6-DEHYDRATASE-RELATED"/>
    <property type="match status" value="1"/>
</dbReference>
<dbReference type="PRINTS" id="PR01713">
    <property type="entry name" value="NUCEPIMERASE"/>
</dbReference>
<organism evidence="3">
    <name type="scientific">marine sediment metagenome</name>
    <dbReference type="NCBI Taxonomy" id="412755"/>
    <lineage>
        <taxon>unclassified sequences</taxon>
        <taxon>metagenomes</taxon>
        <taxon>ecological metagenomes</taxon>
    </lineage>
</organism>
<proteinExistence type="inferred from homology"/>
<reference evidence="3" key="1">
    <citation type="journal article" date="2015" name="Nature">
        <title>Complex archaea that bridge the gap between prokaryotes and eukaryotes.</title>
        <authorList>
            <person name="Spang A."/>
            <person name="Saw J.H."/>
            <person name="Jorgensen S.L."/>
            <person name="Zaremba-Niedzwiedzka K."/>
            <person name="Martijn J."/>
            <person name="Lind A.E."/>
            <person name="van Eijk R."/>
            <person name="Schleper C."/>
            <person name="Guy L."/>
            <person name="Ettema T.J."/>
        </authorList>
    </citation>
    <scope>NUCLEOTIDE SEQUENCE</scope>
</reference>
<evidence type="ECO:0000256" key="1">
    <source>
        <dbReference type="ARBA" id="ARBA00007637"/>
    </source>
</evidence>
<name>A0A0F9NSW6_9ZZZZ</name>
<dbReference type="AlphaFoldDB" id="A0A0F9NSW6"/>
<sequence length="330" mass="36834">MKDYLENYKGKRVLITGGAGCIGSNLTKALIEAGVDSIVVIDDLSAAEEWNIPVSPKVYFINATILDKLALTRAFADKPDFVFHLAAHFANQNSVDHPEADLKVNGLGTLNMLLYSHLRGVNKFVFASSGCSVYGSDAPLPLKEDYVSVHLDTPYQITKLLGELYCNFFYNYYKLPVVIARYFNVYGPGEIPGEYRNVIPNFIWKAMQDETLPITGTGEETRDFTYVDDIVDGTLSLGVCPEAVGDAFNLASEKETKVIDIARLVNEITYNKGGVEYVARRDWDKIVRRRASIEKASRVIGYNPAMNIEDGIRKVYDWILDNSSKIEKGI</sequence>
<dbReference type="Pfam" id="PF01370">
    <property type="entry name" value="Epimerase"/>
    <property type="match status" value="1"/>
</dbReference>
<dbReference type="InterPro" id="IPR001509">
    <property type="entry name" value="Epimerase_deHydtase"/>
</dbReference>
<evidence type="ECO:0000259" key="2">
    <source>
        <dbReference type="Pfam" id="PF01370"/>
    </source>
</evidence>
<dbReference type="SUPFAM" id="SSF51735">
    <property type="entry name" value="NAD(P)-binding Rossmann-fold domains"/>
    <property type="match status" value="1"/>
</dbReference>
<evidence type="ECO:0000313" key="3">
    <source>
        <dbReference type="EMBL" id="KKN22615.1"/>
    </source>
</evidence>
<gene>
    <name evidence="3" type="ORF">LCGC14_0913240</name>
</gene>
<feature type="domain" description="NAD-dependent epimerase/dehydratase" evidence="2">
    <location>
        <begin position="13"/>
        <end position="249"/>
    </location>
</feature>
<comment type="caution">
    <text evidence="3">The sequence shown here is derived from an EMBL/GenBank/DDBJ whole genome shotgun (WGS) entry which is preliminary data.</text>
</comment>
<accession>A0A0F9NSW6</accession>